<dbReference type="CDD" id="cd10448">
    <property type="entry name" value="GIY-YIG_unchar_3"/>
    <property type="match status" value="1"/>
</dbReference>
<reference evidence="3 4" key="1">
    <citation type="journal article" date="2016" name="Nat. Commun.">
        <title>Thousands of microbial genomes shed light on interconnected biogeochemical processes in an aquifer system.</title>
        <authorList>
            <person name="Anantharaman K."/>
            <person name="Brown C.T."/>
            <person name="Hug L.A."/>
            <person name="Sharon I."/>
            <person name="Castelle C.J."/>
            <person name="Probst A.J."/>
            <person name="Thomas B.C."/>
            <person name="Singh A."/>
            <person name="Wilkins M.J."/>
            <person name="Karaoz U."/>
            <person name="Brodie E.L."/>
            <person name="Williams K.H."/>
            <person name="Hubbard S.S."/>
            <person name="Banfield J.F."/>
        </authorList>
    </citation>
    <scope>NUCLEOTIDE SEQUENCE [LARGE SCALE GENOMIC DNA]</scope>
</reference>
<dbReference type="SUPFAM" id="SSF82771">
    <property type="entry name" value="GIY-YIG endonuclease"/>
    <property type="match status" value="1"/>
</dbReference>
<dbReference type="InterPro" id="IPR035901">
    <property type="entry name" value="GIY-YIG_endonuc_sf"/>
</dbReference>
<dbReference type="InterPro" id="IPR050190">
    <property type="entry name" value="UPF0213_domain"/>
</dbReference>
<comment type="caution">
    <text evidence="3">The sequence shown here is derived from an EMBL/GenBank/DDBJ whole genome shotgun (WGS) entry which is preliminary data.</text>
</comment>
<accession>A0A1G2BTE8</accession>
<dbReference type="SMART" id="SM00465">
    <property type="entry name" value="GIYc"/>
    <property type="match status" value="1"/>
</dbReference>
<organism evidence="3 4">
    <name type="scientific">Candidatus Komeilibacteria bacterium RIFCSPLOWO2_01_FULL_53_11</name>
    <dbReference type="NCBI Taxonomy" id="1798552"/>
    <lineage>
        <taxon>Bacteria</taxon>
        <taxon>Candidatus Komeiliibacteriota</taxon>
    </lineage>
</organism>
<evidence type="ECO:0000256" key="1">
    <source>
        <dbReference type="ARBA" id="ARBA00007435"/>
    </source>
</evidence>
<dbReference type="PANTHER" id="PTHR34477:SF5">
    <property type="entry name" value="BSL5627 PROTEIN"/>
    <property type="match status" value="1"/>
</dbReference>
<dbReference type="Proteomes" id="UP000177349">
    <property type="component" value="Unassembled WGS sequence"/>
</dbReference>
<comment type="similarity">
    <text evidence="1">Belongs to the UPF0213 family.</text>
</comment>
<proteinExistence type="inferred from homology"/>
<protein>
    <recommendedName>
        <fullName evidence="2">GIY-YIG domain-containing protein</fullName>
    </recommendedName>
</protein>
<dbReference type="InterPro" id="IPR000305">
    <property type="entry name" value="GIY-YIG_endonuc"/>
</dbReference>
<sequence length="98" mass="11509">MSKLNTYYIYIMTNKPRGTLYTGFTNDLKTRVNQHKDGTGSYFAKKYNLTKLVYFEEIMEASTAIEREKQLKAGSRQKKIELIEKNNSDWKDLSDNLQ</sequence>
<dbReference type="AlphaFoldDB" id="A0A1G2BTE8"/>
<dbReference type="Pfam" id="PF01541">
    <property type="entry name" value="GIY-YIG"/>
    <property type="match status" value="1"/>
</dbReference>
<feature type="domain" description="GIY-YIG" evidence="2">
    <location>
        <begin position="5"/>
        <end position="81"/>
    </location>
</feature>
<evidence type="ECO:0000259" key="2">
    <source>
        <dbReference type="PROSITE" id="PS50164"/>
    </source>
</evidence>
<dbReference type="Gene3D" id="3.40.1440.10">
    <property type="entry name" value="GIY-YIG endonuclease"/>
    <property type="match status" value="1"/>
</dbReference>
<evidence type="ECO:0000313" key="3">
    <source>
        <dbReference type="EMBL" id="OGY92381.1"/>
    </source>
</evidence>
<evidence type="ECO:0000313" key="4">
    <source>
        <dbReference type="Proteomes" id="UP000177349"/>
    </source>
</evidence>
<name>A0A1G2BTE8_9BACT</name>
<gene>
    <name evidence="3" type="ORF">A3B31_03460</name>
</gene>
<dbReference type="EMBL" id="MHKN01000018">
    <property type="protein sequence ID" value="OGY92381.1"/>
    <property type="molecule type" value="Genomic_DNA"/>
</dbReference>
<dbReference type="PROSITE" id="PS50164">
    <property type="entry name" value="GIY_YIG"/>
    <property type="match status" value="1"/>
</dbReference>
<dbReference type="PANTHER" id="PTHR34477">
    <property type="entry name" value="UPF0213 PROTEIN YHBQ"/>
    <property type="match status" value="1"/>
</dbReference>